<name>A0AC34FVA4_9BILA</name>
<dbReference type="WBParaSite" id="ES5_v2.g21424.t1">
    <property type="protein sequence ID" value="ES5_v2.g21424.t1"/>
    <property type="gene ID" value="ES5_v2.g21424"/>
</dbReference>
<organism evidence="1 2">
    <name type="scientific">Panagrolaimus sp. ES5</name>
    <dbReference type="NCBI Taxonomy" id="591445"/>
    <lineage>
        <taxon>Eukaryota</taxon>
        <taxon>Metazoa</taxon>
        <taxon>Ecdysozoa</taxon>
        <taxon>Nematoda</taxon>
        <taxon>Chromadorea</taxon>
        <taxon>Rhabditida</taxon>
        <taxon>Tylenchina</taxon>
        <taxon>Panagrolaimomorpha</taxon>
        <taxon>Panagrolaimoidea</taxon>
        <taxon>Panagrolaimidae</taxon>
        <taxon>Panagrolaimus</taxon>
    </lineage>
</organism>
<reference evidence="2" key="1">
    <citation type="submission" date="2022-11" db="UniProtKB">
        <authorList>
            <consortium name="WormBaseParasite"/>
        </authorList>
    </citation>
    <scope>IDENTIFICATION</scope>
</reference>
<accession>A0AC34FVA4</accession>
<proteinExistence type="predicted"/>
<protein>
    <submittedName>
        <fullName evidence="2">Uncharacterized protein</fullName>
    </submittedName>
</protein>
<sequence>MKSTSSYVLSEQEIQEMSEKRKENRRKDFPEKDSLSNNPFEFPRQQENQNTDPQVMQFKASQSLLNPNEPLDGIENTKEKRTGTNKFGKNDEAL</sequence>
<evidence type="ECO:0000313" key="1">
    <source>
        <dbReference type="Proteomes" id="UP000887579"/>
    </source>
</evidence>
<dbReference type="Proteomes" id="UP000887579">
    <property type="component" value="Unplaced"/>
</dbReference>
<evidence type="ECO:0000313" key="2">
    <source>
        <dbReference type="WBParaSite" id="ES5_v2.g21424.t1"/>
    </source>
</evidence>